<protein>
    <submittedName>
        <fullName evidence="2">Phosphoadenosine phosphosulfate reductase family protein</fullName>
    </submittedName>
</protein>
<organism evidence="2 3">
    <name type="scientific">Acetobacterium wieringae</name>
    <dbReference type="NCBI Taxonomy" id="52694"/>
    <lineage>
        <taxon>Bacteria</taxon>
        <taxon>Bacillati</taxon>
        <taxon>Bacillota</taxon>
        <taxon>Clostridia</taxon>
        <taxon>Eubacteriales</taxon>
        <taxon>Eubacteriaceae</taxon>
        <taxon>Acetobacterium</taxon>
    </lineage>
</organism>
<reference evidence="2" key="1">
    <citation type="submission" date="2021-11" db="EMBL/GenBank/DDBJ databases">
        <title>Isoprene-degrading acetogen.</title>
        <authorList>
            <person name="Yang Y."/>
            <person name="Jin H."/>
            <person name="Yan J."/>
        </authorList>
    </citation>
    <scope>NUCLEOTIDE SEQUENCE</scope>
    <source>
        <strain evidence="2">Berkeley</strain>
    </source>
</reference>
<dbReference type="SUPFAM" id="SSF52402">
    <property type="entry name" value="Adenine nucleotide alpha hydrolases-like"/>
    <property type="match status" value="1"/>
</dbReference>
<keyword evidence="3" id="KW-1185">Reference proteome</keyword>
<dbReference type="PROSITE" id="PS51379">
    <property type="entry name" value="4FE4S_FER_2"/>
    <property type="match status" value="1"/>
</dbReference>
<dbReference type="Pfam" id="PF01507">
    <property type="entry name" value="PAPS_reduct"/>
    <property type="match status" value="1"/>
</dbReference>
<dbReference type="PANTHER" id="PTHR43196">
    <property type="entry name" value="SULFATE ADENYLYLTRANSFERASE SUBUNIT 2"/>
    <property type="match status" value="1"/>
</dbReference>
<evidence type="ECO:0000313" key="3">
    <source>
        <dbReference type="Proteomes" id="UP001163550"/>
    </source>
</evidence>
<dbReference type="EMBL" id="CP087994">
    <property type="protein sequence ID" value="UYO61175.1"/>
    <property type="molecule type" value="Genomic_DNA"/>
</dbReference>
<gene>
    <name evidence="2" type="ORF">LNN31_10295</name>
</gene>
<dbReference type="SUPFAM" id="SSF54862">
    <property type="entry name" value="4Fe-4S ferredoxins"/>
    <property type="match status" value="1"/>
</dbReference>
<dbReference type="RefSeq" id="WP_228883701.1">
    <property type="nucleotide sequence ID" value="NZ_CABIIK010000057.1"/>
</dbReference>
<evidence type="ECO:0000259" key="1">
    <source>
        <dbReference type="PROSITE" id="PS51379"/>
    </source>
</evidence>
<proteinExistence type="predicted"/>
<evidence type="ECO:0000313" key="2">
    <source>
        <dbReference type="EMBL" id="UYO61175.1"/>
    </source>
</evidence>
<dbReference type="PANTHER" id="PTHR43196:SF2">
    <property type="entry name" value="PHOSPHOADENOSINE PHOSPHOSULFATE REDUCTASE"/>
    <property type="match status" value="1"/>
</dbReference>
<sequence>MYSYEYDEITGGLLLNSSPLGFSKEPRPVYYKELDILGFDQYWSYDKNDTYPYMWAESNNYYYRGRKVAKTQGGSLYTAPKIVILDEPEPYGEPLRFVDIPSMVKKNETIMERLVQESIKKVYNTYTKYKDDVDVFYVAFSGGKDSVVVLDIVQRTLPHNEFKVIFGDTGMEYPDTYDVVKKISKYCKQNEIFFKSAESKLSTDRTWECFGPPAVTNRWCCSVHKTSPQIMLLQELTGLKSFTGMAFTGVRGDESASRSVYEDVNLGSKHQGQFSCHPILEWNSAELFIYIYQKNLILNETYKKGNSRAGCLICPMSSGKHEYLKRQCYQDGVEKLVDKIKSTSGKTNFTPSELSQFVDLGHWKTRKSGRELNFGQDKHIVEISKSKTSITVYALNNRWKEWAKTIGSFIEITPKKYTIDYQKKTYSIKIVVNNNENVFTFPNCGMAKDDIKFMSLFKSVIIKSIYCVNCGVCMAECAHGCIDMSNGLSISSNNCIRCYKCHDLHEHCLRYNSIRNRIGVEKAMKGLGRYYSFGVRENWLRTFFKYEGSTQFWDTDGDSMVANKKKDAFLNFVKDTGLAKFNKVIGHDKYTKYELSEFGNNMSQLGADSENMWALLLCNLVYTPDFKWFAKNIPFNETITLYHIKTLLEPVMENDAKGLGKRNIADAFKIMLIKTPLGEDIGLGICDYDEKVNSSGNEHIALKSFYRTTWKNPDPRVILYSLFKFAEACDNYYQFTLSRLMNHSIDSAGVSPSEIFGLDRGQMEKILNGLSINYPDFINASFTHDLDNITLRSDKTSQDVLNFFMEVV</sequence>
<dbReference type="InterPro" id="IPR017896">
    <property type="entry name" value="4Fe4S_Fe-S-bd"/>
</dbReference>
<dbReference type="InterPro" id="IPR002500">
    <property type="entry name" value="PAPS_reduct_dom"/>
</dbReference>
<dbReference type="InterPro" id="IPR014729">
    <property type="entry name" value="Rossmann-like_a/b/a_fold"/>
</dbReference>
<dbReference type="Gene3D" id="3.40.50.620">
    <property type="entry name" value="HUPs"/>
    <property type="match status" value="1"/>
</dbReference>
<name>A0ABY6H9L9_9FIRM</name>
<dbReference type="InterPro" id="IPR050128">
    <property type="entry name" value="Sulfate_adenylyltrnsfr_sub2"/>
</dbReference>
<accession>A0ABY6H9L9</accession>
<dbReference type="Proteomes" id="UP001163550">
    <property type="component" value="Chromosome"/>
</dbReference>
<feature type="domain" description="4Fe-4S ferredoxin-type" evidence="1">
    <location>
        <begin position="458"/>
        <end position="487"/>
    </location>
</feature>